<dbReference type="PANTHER" id="PTHR42967">
    <property type="entry name" value="METAL DEPENDENT HYDROLASE"/>
    <property type="match status" value="1"/>
</dbReference>
<comment type="caution">
    <text evidence="2">The sequence shown here is derived from an EMBL/GenBank/DDBJ whole genome shotgun (WGS) entry which is preliminary data.</text>
</comment>
<feature type="non-terminal residue" evidence="2">
    <location>
        <position position="1"/>
    </location>
</feature>
<dbReference type="AlphaFoldDB" id="X1BX96"/>
<sequence length="275" mass="31429">IYYLKREEMKIKWLGHAAFLITSDEQVKIITDPYQSSGGIKYRPITEEADYVTISHQHTDHNYTDDIRGNPVIIMGSGLHQKEHFTFKGIESFHDDKRGRLRGENTIFCFNVDDINICHLGDLGHLLSQDKIEEIGKVDVLLIPVGGTYTIDANQATDLCKNINPKVIIPMHFKTPKLDFPISGVKPFILGKENIEEIKLCENVILANIEFGYGNLSNLKAVEEALNIGKKVIILQESPITNRDYTKGEATKRLFFHFNAFLKFKIFYIYIILLI</sequence>
<evidence type="ECO:0000256" key="1">
    <source>
        <dbReference type="SAM" id="Phobius"/>
    </source>
</evidence>
<dbReference type="Gene3D" id="3.60.15.10">
    <property type="entry name" value="Ribonuclease Z/Hydroxyacylglutathione hydrolase-like"/>
    <property type="match status" value="1"/>
</dbReference>
<accession>X1BX96</accession>
<dbReference type="Pfam" id="PF13483">
    <property type="entry name" value="Lactamase_B_3"/>
    <property type="match status" value="1"/>
</dbReference>
<reference evidence="2" key="1">
    <citation type="journal article" date="2014" name="Front. Microbiol.">
        <title>High frequency of phylogenetically diverse reductive dehalogenase-homologous genes in deep subseafloor sedimentary metagenomes.</title>
        <authorList>
            <person name="Kawai M."/>
            <person name="Futagami T."/>
            <person name="Toyoda A."/>
            <person name="Takaki Y."/>
            <person name="Nishi S."/>
            <person name="Hori S."/>
            <person name="Arai W."/>
            <person name="Tsubouchi T."/>
            <person name="Morono Y."/>
            <person name="Uchiyama I."/>
            <person name="Ito T."/>
            <person name="Fujiyama A."/>
            <person name="Inagaki F."/>
            <person name="Takami H."/>
        </authorList>
    </citation>
    <scope>NUCLEOTIDE SEQUENCE</scope>
    <source>
        <strain evidence="2">Expedition CK06-06</strain>
    </source>
</reference>
<keyword evidence="1" id="KW-0812">Transmembrane</keyword>
<organism evidence="2">
    <name type="scientific">marine sediment metagenome</name>
    <dbReference type="NCBI Taxonomy" id="412755"/>
    <lineage>
        <taxon>unclassified sequences</taxon>
        <taxon>metagenomes</taxon>
        <taxon>ecological metagenomes</taxon>
    </lineage>
</organism>
<dbReference type="PANTHER" id="PTHR42967:SF1">
    <property type="entry name" value="MBL FOLD METALLO-HYDROLASE"/>
    <property type="match status" value="1"/>
</dbReference>
<proteinExistence type="predicted"/>
<dbReference type="SUPFAM" id="SSF56281">
    <property type="entry name" value="Metallo-hydrolase/oxidoreductase"/>
    <property type="match status" value="1"/>
</dbReference>
<keyword evidence="1" id="KW-0472">Membrane</keyword>
<evidence type="ECO:0008006" key="3">
    <source>
        <dbReference type="Google" id="ProtNLM"/>
    </source>
</evidence>
<feature type="transmembrane region" description="Helical" evidence="1">
    <location>
        <begin position="254"/>
        <end position="273"/>
    </location>
</feature>
<dbReference type="InterPro" id="IPR036866">
    <property type="entry name" value="RibonucZ/Hydroxyglut_hydro"/>
</dbReference>
<name>X1BX96_9ZZZZ</name>
<keyword evidence="1" id="KW-1133">Transmembrane helix</keyword>
<evidence type="ECO:0000313" key="2">
    <source>
        <dbReference type="EMBL" id="GAH00411.1"/>
    </source>
</evidence>
<gene>
    <name evidence="2" type="ORF">S01H4_47579</name>
</gene>
<dbReference type="EMBL" id="BART01026732">
    <property type="protein sequence ID" value="GAH00411.1"/>
    <property type="molecule type" value="Genomic_DNA"/>
</dbReference>
<protein>
    <recommendedName>
        <fullName evidence="3">Metallo-beta-lactamase domain-containing protein</fullName>
    </recommendedName>
</protein>